<evidence type="ECO:0000256" key="1">
    <source>
        <dbReference type="ARBA" id="ARBA00001933"/>
    </source>
</evidence>
<dbReference type="Proteomes" id="UP000030746">
    <property type="component" value="Unassembled WGS sequence"/>
</dbReference>
<evidence type="ECO:0000313" key="11">
    <source>
        <dbReference type="EMBL" id="ESO97987.1"/>
    </source>
</evidence>
<comment type="similarity">
    <text evidence="2 10">Belongs to the glycogen phosphorylase family.</text>
</comment>
<evidence type="ECO:0000256" key="4">
    <source>
        <dbReference type="ARBA" id="ARBA00022600"/>
    </source>
</evidence>
<dbReference type="KEGG" id="lgi:LOTGIDRAFT_201834"/>
<evidence type="ECO:0000256" key="7">
    <source>
        <dbReference type="ARBA" id="ARBA00022898"/>
    </source>
</evidence>
<dbReference type="GeneID" id="20245487"/>
<comment type="catalytic activity">
    <reaction evidence="10">
        <text>[(1-&gt;4)-alpha-D-glucosyl](n) + phosphate = [(1-&gt;4)-alpha-D-glucosyl](n-1) + alpha-D-glucose 1-phosphate</text>
        <dbReference type="Rhea" id="RHEA:41732"/>
        <dbReference type="Rhea" id="RHEA-COMP:9584"/>
        <dbReference type="Rhea" id="RHEA-COMP:9586"/>
        <dbReference type="ChEBI" id="CHEBI:15444"/>
        <dbReference type="ChEBI" id="CHEBI:43474"/>
        <dbReference type="ChEBI" id="CHEBI:58601"/>
        <dbReference type="EC" id="2.4.1.1"/>
    </reaction>
</comment>
<evidence type="ECO:0000256" key="5">
    <source>
        <dbReference type="ARBA" id="ARBA00022676"/>
    </source>
</evidence>
<gene>
    <name evidence="11" type="ORF">LOTGIDRAFT_201834</name>
</gene>
<keyword evidence="12" id="KW-1185">Reference proteome</keyword>
<keyword evidence="3" id="KW-0597">Phosphoprotein</keyword>
<dbReference type="SUPFAM" id="SSF53756">
    <property type="entry name" value="UDP-Glycosyltransferase/glycogen phosphorylase"/>
    <property type="match status" value="1"/>
</dbReference>
<evidence type="ECO:0000256" key="8">
    <source>
        <dbReference type="ARBA" id="ARBA00023277"/>
    </source>
</evidence>
<evidence type="ECO:0000313" key="12">
    <source>
        <dbReference type="Proteomes" id="UP000030746"/>
    </source>
</evidence>
<evidence type="ECO:0000256" key="2">
    <source>
        <dbReference type="ARBA" id="ARBA00006047"/>
    </source>
</evidence>
<keyword evidence="8 10" id="KW-0119">Carbohydrate metabolism</keyword>
<sequence length="852" mass="97816">MASKPKSDHDKRKQISIRGIAPVENVGNVKTSFNRHLHYTLVKDRNVSTPRDYYFALAHTVRDHLVGRWIRTQQYYYEIDPKRVYYLSLEFYMGRTLSNTMVNLGMQSACDEAMYQLGLDIEELEEIELDAGLGNGGLGRLAACFLDSMATLGLAAYGYGIRYDYGIFSQKLDNGWQLEEPDDWLRYGNPWEKARPEYMLPINFFGRVEQTDSGMKWVDTQIVYAMPFDSPVPGYGNNTVNTLRLWSAKAPNNFDLRFFNNGEYIQAVCDRNLAENISRVLYPNDNVFEGKELRLKQEYFLVAATLQDIIRRFKSSKFGSRESVRTSFDTFHEKVAIQLNDTHPSLAIPELMRIFVDIENMSWDKAWEVTIATCAYTNHTVLPEALERWPCSLLERVLPRHLQIIYEINQRFMNLIREKYPGDNDRLRRMSVVEEGGEKRINMAYLSIIGAHAINGVAAIHSEIIKADTFKDFYDVFPERFQNKTNGITPRRWLLLCNPGLSDVIAEKIGETWVTNLSELRQLEPFADEENLLRQIMKVKQENKMKLAAHIQQKYNVTVNPASMFDMQVKRIHEYKRQLLNCFHIIHLYNRIKKDPSAKVVPRTVMIGGKAAPGYHMAKLIIKLINNVARVVNNDPIVGDRLKVVYLENYRVSLAEKIIPAADLSEQISMAGTEASGTGNMKFMLNGALTIGTLDGANVEMKEEMGDDNIFIFGMTVEGVEELNKRGYNPRSYYEKNADLRQVMDQVNTGYFSPENPDLFKDIFNNLIHTDRFRLLADYEAYIECQDKVSDLFKDQLAWAKKCLYNIAASGKFSSDRTIGEYARDIWGVEPTTVKLPAPHEHADNSNSVPNP</sequence>
<dbReference type="AlphaFoldDB" id="V4ALJ5"/>
<dbReference type="SMR" id="V4ALJ5"/>
<dbReference type="GO" id="GO:0005737">
    <property type="term" value="C:cytoplasm"/>
    <property type="evidence" value="ECO:0007669"/>
    <property type="project" value="TreeGrafter"/>
</dbReference>
<dbReference type="HOGENOM" id="CLU_010198_1_1_1"/>
<dbReference type="RefSeq" id="XP_009051312.1">
    <property type="nucleotide sequence ID" value="XM_009053064.1"/>
</dbReference>
<keyword evidence="6 10" id="KW-0808">Transferase</keyword>
<dbReference type="EC" id="2.4.1.1" evidence="10"/>
<dbReference type="Pfam" id="PF00343">
    <property type="entry name" value="Phosphorylase"/>
    <property type="match status" value="1"/>
</dbReference>
<dbReference type="PROSITE" id="PS00102">
    <property type="entry name" value="PHOSPHORYLASE"/>
    <property type="match status" value="1"/>
</dbReference>
<proteinExistence type="inferred from homology"/>
<dbReference type="InterPro" id="IPR011833">
    <property type="entry name" value="Glycg_phsphrylas"/>
</dbReference>
<reference evidence="11 12" key="1">
    <citation type="journal article" date="2013" name="Nature">
        <title>Insights into bilaterian evolution from three spiralian genomes.</title>
        <authorList>
            <person name="Simakov O."/>
            <person name="Marletaz F."/>
            <person name="Cho S.J."/>
            <person name="Edsinger-Gonzales E."/>
            <person name="Havlak P."/>
            <person name="Hellsten U."/>
            <person name="Kuo D.H."/>
            <person name="Larsson T."/>
            <person name="Lv J."/>
            <person name="Arendt D."/>
            <person name="Savage R."/>
            <person name="Osoegawa K."/>
            <person name="de Jong P."/>
            <person name="Grimwood J."/>
            <person name="Chapman J.A."/>
            <person name="Shapiro H."/>
            <person name="Aerts A."/>
            <person name="Otillar R.P."/>
            <person name="Terry A.Y."/>
            <person name="Boore J.L."/>
            <person name="Grigoriev I.V."/>
            <person name="Lindberg D.R."/>
            <person name="Seaver E.C."/>
            <person name="Weisblat D.A."/>
            <person name="Putnam N.H."/>
            <person name="Rokhsar D.S."/>
        </authorList>
    </citation>
    <scope>NUCLEOTIDE SEQUENCE [LARGE SCALE GENOMIC DNA]</scope>
</reference>
<dbReference type="EMBL" id="KB201299">
    <property type="protein sequence ID" value="ESO97987.1"/>
    <property type="molecule type" value="Genomic_DNA"/>
</dbReference>
<dbReference type="FunFam" id="3.40.50.2000:FF:000005">
    <property type="entry name" value="Alpha-1,4 glucan phosphorylase"/>
    <property type="match status" value="1"/>
</dbReference>
<dbReference type="STRING" id="225164.V4ALJ5"/>
<keyword evidence="5 10" id="KW-0328">Glycosyltransferase</keyword>
<dbReference type="Gene3D" id="3.40.50.2000">
    <property type="entry name" value="Glycogen Phosphorylase B"/>
    <property type="match status" value="2"/>
</dbReference>
<dbReference type="CTD" id="20245487"/>
<comment type="cofactor">
    <cofactor evidence="1 10">
        <name>pyridoxal 5'-phosphate</name>
        <dbReference type="ChEBI" id="CHEBI:597326"/>
    </cofactor>
</comment>
<dbReference type="PANTHER" id="PTHR11468">
    <property type="entry name" value="GLYCOGEN PHOSPHORYLASE"/>
    <property type="match status" value="1"/>
</dbReference>
<evidence type="ECO:0000256" key="10">
    <source>
        <dbReference type="RuleBase" id="RU000587"/>
    </source>
</evidence>
<protein>
    <recommendedName>
        <fullName evidence="10">Alpha-1,4 glucan phosphorylase</fullName>
        <ecNumber evidence="10">2.4.1.1</ecNumber>
    </recommendedName>
</protein>
<dbReference type="FunFam" id="3.40.50.2000:FF:000153">
    <property type="entry name" value="Alpha-1,4 glucan phosphorylase"/>
    <property type="match status" value="1"/>
</dbReference>
<name>V4ALJ5_LOTGI</name>
<evidence type="ECO:0000256" key="9">
    <source>
        <dbReference type="PIRSR" id="PIRSR000460-1"/>
    </source>
</evidence>
<keyword evidence="4" id="KW-0321">Glycogen metabolism</keyword>
<dbReference type="FunFam" id="3.40.50.2000:FF:000197">
    <property type="entry name" value="Alpha-1,4 glucan phosphorylase"/>
    <property type="match status" value="1"/>
</dbReference>
<evidence type="ECO:0000256" key="6">
    <source>
        <dbReference type="ARBA" id="ARBA00022679"/>
    </source>
</evidence>
<comment type="function">
    <text evidence="10">Allosteric enzyme that catalyzes the rate-limiting step in glycogen catabolism, the phosphorolytic cleavage of glycogen to produce glucose-1-phosphate, and plays a central role in maintaining cellular and organismal glucose homeostasis.</text>
</comment>
<organism evidence="11 12">
    <name type="scientific">Lottia gigantea</name>
    <name type="common">Giant owl limpet</name>
    <dbReference type="NCBI Taxonomy" id="225164"/>
    <lineage>
        <taxon>Eukaryota</taxon>
        <taxon>Metazoa</taxon>
        <taxon>Spiralia</taxon>
        <taxon>Lophotrochozoa</taxon>
        <taxon>Mollusca</taxon>
        <taxon>Gastropoda</taxon>
        <taxon>Patellogastropoda</taxon>
        <taxon>Lottioidea</taxon>
        <taxon>Lottiidae</taxon>
        <taxon>Lottia</taxon>
    </lineage>
</organism>
<dbReference type="PIRSF" id="PIRSF000460">
    <property type="entry name" value="Pprylas_GlgP"/>
    <property type="match status" value="1"/>
</dbReference>
<keyword evidence="7 9" id="KW-0663">Pyridoxal phosphate</keyword>
<dbReference type="GO" id="GO:0005980">
    <property type="term" value="P:glycogen catabolic process"/>
    <property type="evidence" value="ECO:0007669"/>
    <property type="project" value="TreeGrafter"/>
</dbReference>
<dbReference type="CDD" id="cd04300">
    <property type="entry name" value="GT35_Glycogen_Phosphorylase"/>
    <property type="match status" value="1"/>
</dbReference>
<dbReference type="OrthoDB" id="9215500at2759"/>
<feature type="modified residue" description="N6-(pyridoxal phosphate)lysine" evidence="9">
    <location>
        <position position="682"/>
    </location>
</feature>
<dbReference type="GO" id="GO:0030170">
    <property type="term" value="F:pyridoxal phosphate binding"/>
    <property type="evidence" value="ECO:0007669"/>
    <property type="project" value="InterPro"/>
</dbReference>
<dbReference type="PANTHER" id="PTHR11468:SF13">
    <property type="entry name" value="GLYCOGEN PHOSPHORYLASE"/>
    <property type="match status" value="1"/>
</dbReference>
<dbReference type="InterPro" id="IPR035090">
    <property type="entry name" value="Pyridoxal_P_attach_site"/>
</dbReference>
<dbReference type="OMA" id="WLKQANP"/>
<evidence type="ECO:0000256" key="3">
    <source>
        <dbReference type="ARBA" id="ARBA00022553"/>
    </source>
</evidence>
<dbReference type="InterPro" id="IPR000811">
    <property type="entry name" value="Glyco_trans_35"/>
</dbReference>
<dbReference type="GO" id="GO:0008184">
    <property type="term" value="F:glycogen phosphorylase activity"/>
    <property type="evidence" value="ECO:0007669"/>
    <property type="project" value="InterPro"/>
</dbReference>
<dbReference type="NCBIfam" id="TIGR02093">
    <property type="entry name" value="P_ylase"/>
    <property type="match status" value="1"/>
</dbReference>
<accession>V4ALJ5</accession>